<evidence type="ECO:0000256" key="1">
    <source>
        <dbReference type="ARBA" id="ARBA00005791"/>
    </source>
</evidence>
<evidence type="ECO:0000256" key="6">
    <source>
        <dbReference type="ARBA" id="ARBA00023157"/>
    </source>
</evidence>
<evidence type="ECO:0000256" key="8">
    <source>
        <dbReference type="SAM" id="Phobius"/>
    </source>
</evidence>
<feature type="domain" description="Thioredoxin-like fold" evidence="9">
    <location>
        <begin position="69"/>
        <end position="249"/>
    </location>
</feature>
<keyword evidence="3" id="KW-0732">Signal</keyword>
<comment type="similarity">
    <text evidence="1">Belongs to the thioredoxin family. DsbA subfamily.</text>
</comment>
<dbReference type="EMBL" id="FOCX01000021">
    <property type="protein sequence ID" value="SEO87009.1"/>
    <property type="molecule type" value="Genomic_DNA"/>
</dbReference>
<evidence type="ECO:0000256" key="4">
    <source>
        <dbReference type="ARBA" id="ARBA00022982"/>
    </source>
</evidence>
<keyword evidence="5" id="KW-0560">Oxidoreductase</keyword>
<dbReference type="RefSeq" id="WP_092662775.1">
    <property type="nucleotide sequence ID" value="NZ_FOCX01000021.1"/>
</dbReference>
<keyword evidence="8" id="KW-0812">Transmembrane</keyword>
<dbReference type="Gene3D" id="3.40.30.10">
    <property type="entry name" value="Glutaredoxin"/>
    <property type="match status" value="1"/>
</dbReference>
<gene>
    <name evidence="10" type="ORF">SAMN05216388_102162</name>
</gene>
<dbReference type="PANTHER" id="PTHR13887">
    <property type="entry name" value="GLUTATHIONE S-TRANSFERASE KAPPA"/>
    <property type="match status" value="1"/>
</dbReference>
<evidence type="ECO:0000256" key="3">
    <source>
        <dbReference type="ARBA" id="ARBA00022729"/>
    </source>
</evidence>
<reference evidence="11" key="1">
    <citation type="submission" date="2016-10" db="EMBL/GenBank/DDBJ databases">
        <authorList>
            <person name="Varghese N."/>
            <person name="Submissions S."/>
        </authorList>
    </citation>
    <scope>NUCLEOTIDE SEQUENCE [LARGE SCALE GENOMIC DNA]</scope>
    <source>
        <strain evidence="11">IBRC-M 10043</strain>
    </source>
</reference>
<dbReference type="SUPFAM" id="SSF52833">
    <property type="entry name" value="Thioredoxin-like"/>
    <property type="match status" value="1"/>
</dbReference>
<dbReference type="GO" id="GO:0016853">
    <property type="term" value="F:isomerase activity"/>
    <property type="evidence" value="ECO:0007669"/>
    <property type="project" value="UniProtKB-KW"/>
</dbReference>
<accession>A0A1H8T786</accession>
<evidence type="ECO:0000256" key="7">
    <source>
        <dbReference type="ARBA" id="ARBA00023284"/>
    </source>
</evidence>
<dbReference type="InterPro" id="IPR036249">
    <property type="entry name" value="Thioredoxin-like_sf"/>
</dbReference>
<dbReference type="AlphaFoldDB" id="A0A1H8T786"/>
<keyword evidence="4" id="KW-0249">Electron transport</keyword>
<keyword evidence="8" id="KW-0472">Membrane</keyword>
<keyword evidence="7" id="KW-0676">Redox-active center</keyword>
<dbReference type="InterPro" id="IPR012336">
    <property type="entry name" value="Thioredoxin-like_fold"/>
</dbReference>
<evidence type="ECO:0000256" key="5">
    <source>
        <dbReference type="ARBA" id="ARBA00023002"/>
    </source>
</evidence>
<sequence length="254" mass="27435">MAGPDSSTTRRAMLAGMGTVVAGGGIVYGASRLEGDSADGSASNESNESNGAQLHSSTATTGFGIDLGGHPILGAMDAPVDVYYWSDYQCPFCRRFEQNTFPQLVENHVRPGTVRYVFIQYPYLSESSTTAAIMDRCVWRQVRDADPGRYLDWHSAIFDAQGTKGSGWASRENLLEITAGVEGVDADAVGTCMDEHGTEIEAEIDADVQQARQFGIRGSPAFVLYNREADRAGKLVGAQPYDRFDSAIDRVKDA</sequence>
<evidence type="ECO:0000313" key="10">
    <source>
        <dbReference type="EMBL" id="SEO87009.1"/>
    </source>
</evidence>
<proteinExistence type="inferred from homology"/>
<keyword evidence="4" id="KW-0813">Transport</keyword>
<dbReference type="PANTHER" id="PTHR13887:SF14">
    <property type="entry name" value="DISULFIDE BOND FORMATION PROTEIN D"/>
    <property type="match status" value="1"/>
</dbReference>
<dbReference type="GO" id="GO:0016491">
    <property type="term" value="F:oxidoreductase activity"/>
    <property type="evidence" value="ECO:0007669"/>
    <property type="project" value="UniProtKB-KW"/>
</dbReference>
<keyword evidence="8" id="KW-1133">Transmembrane helix</keyword>
<keyword evidence="11" id="KW-1185">Reference proteome</keyword>
<evidence type="ECO:0000313" key="11">
    <source>
        <dbReference type="Proteomes" id="UP000198775"/>
    </source>
</evidence>
<comment type="similarity">
    <text evidence="2">Belongs to the glutaredoxin family.</text>
</comment>
<dbReference type="Proteomes" id="UP000198775">
    <property type="component" value="Unassembled WGS sequence"/>
</dbReference>
<feature type="transmembrane region" description="Helical" evidence="8">
    <location>
        <begin position="12"/>
        <end position="31"/>
    </location>
</feature>
<keyword evidence="6" id="KW-1015">Disulfide bond</keyword>
<protein>
    <submittedName>
        <fullName evidence="10">Protein-disulfide isomerase</fullName>
    </submittedName>
</protein>
<dbReference type="Pfam" id="PF13462">
    <property type="entry name" value="Thioredoxin_4"/>
    <property type="match status" value="1"/>
</dbReference>
<name>A0A1H8T786_9EURY</name>
<evidence type="ECO:0000259" key="9">
    <source>
        <dbReference type="Pfam" id="PF13462"/>
    </source>
</evidence>
<keyword evidence="10" id="KW-0413">Isomerase</keyword>
<evidence type="ECO:0000256" key="2">
    <source>
        <dbReference type="ARBA" id="ARBA00007787"/>
    </source>
</evidence>
<organism evidence="10 11">
    <name type="scientific">Halorientalis persicus</name>
    <dbReference type="NCBI Taxonomy" id="1367881"/>
    <lineage>
        <taxon>Archaea</taxon>
        <taxon>Methanobacteriati</taxon>
        <taxon>Methanobacteriota</taxon>
        <taxon>Stenosarchaea group</taxon>
        <taxon>Halobacteria</taxon>
        <taxon>Halobacteriales</taxon>
        <taxon>Haloarculaceae</taxon>
        <taxon>Halorientalis</taxon>
    </lineage>
</organism>